<proteinExistence type="predicted"/>
<comment type="caution">
    <text evidence="2">The sequence shown here is derived from an EMBL/GenBank/DDBJ whole genome shotgun (WGS) entry which is preliminary data.</text>
</comment>
<dbReference type="AlphaFoldDB" id="A0A9P4M5W3"/>
<dbReference type="EMBL" id="ML978126">
    <property type="protein sequence ID" value="KAF2098563.1"/>
    <property type="molecule type" value="Genomic_DNA"/>
</dbReference>
<name>A0A9P4M5W3_9PEZI</name>
<dbReference type="Proteomes" id="UP000799772">
    <property type="component" value="Unassembled WGS sequence"/>
</dbReference>
<gene>
    <name evidence="2" type="ORF">NA57DRAFT_75803</name>
</gene>
<evidence type="ECO:0000256" key="1">
    <source>
        <dbReference type="SAM" id="MobiDB-lite"/>
    </source>
</evidence>
<sequence length="154" mass="17454">MADFEESAPLLDIEEQPNIRHSEEETHAPLPATRDDGSSKESSINAAASVHQLNVASPRPDSQELPAPVTHSNPDRRRNFVSHLALLLPRFILSLLWFGLYLTFGGGSIVYLSCWCLMQMFTGFTRAEWDSRMVRRDLGGFFDALMDLFERIWA</sequence>
<evidence type="ECO:0000313" key="2">
    <source>
        <dbReference type="EMBL" id="KAF2098563.1"/>
    </source>
</evidence>
<reference evidence="2" key="1">
    <citation type="journal article" date="2020" name="Stud. Mycol.">
        <title>101 Dothideomycetes genomes: a test case for predicting lifestyles and emergence of pathogens.</title>
        <authorList>
            <person name="Haridas S."/>
            <person name="Albert R."/>
            <person name="Binder M."/>
            <person name="Bloem J."/>
            <person name="Labutti K."/>
            <person name="Salamov A."/>
            <person name="Andreopoulos B."/>
            <person name="Baker S."/>
            <person name="Barry K."/>
            <person name="Bills G."/>
            <person name="Bluhm B."/>
            <person name="Cannon C."/>
            <person name="Castanera R."/>
            <person name="Culley D."/>
            <person name="Daum C."/>
            <person name="Ezra D."/>
            <person name="Gonzalez J."/>
            <person name="Henrissat B."/>
            <person name="Kuo A."/>
            <person name="Liang C."/>
            <person name="Lipzen A."/>
            <person name="Lutzoni F."/>
            <person name="Magnuson J."/>
            <person name="Mondo S."/>
            <person name="Nolan M."/>
            <person name="Ohm R."/>
            <person name="Pangilinan J."/>
            <person name="Park H.-J."/>
            <person name="Ramirez L."/>
            <person name="Alfaro M."/>
            <person name="Sun H."/>
            <person name="Tritt A."/>
            <person name="Yoshinaga Y."/>
            <person name="Zwiers L.-H."/>
            <person name="Turgeon B."/>
            <person name="Goodwin S."/>
            <person name="Spatafora J."/>
            <person name="Crous P."/>
            <person name="Grigoriev I."/>
        </authorList>
    </citation>
    <scope>NUCLEOTIDE SEQUENCE</scope>
    <source>
        <strain evidence="2">CBS 133067</strain>
    </source>
</reference>
<accession>A0A9P4M5W3</accession>
<organism evidence="2 3">
    <name type="scientific">Rhizodiscina lignyota</name>
    <dbReference type="NCBI Taxonomy" id="1504668"/>
    <lineage>
        <taxon>Eukaryota</taxon>
        <taxon>Fungi</taxon>
        <taxon>Dikarya</taxon>
        <taxon>Ascomycota</taxon>
        <taxon>Pezizomycotina</taxon>
        <taxon>Dothideomycetes</taxon>
        <taxon>Pleosporomycetidae</taxon>
        <taxon>Aulographales</taxon>
        <taxon>Rhizodiscinaceae</taxon>
        <taxon>Rhizodiscina</taxon>
    </lineage>
</organism>
<protein>
    <submittedName>
        <fullName evidence="2">Uncharacterized protein</fullName>
    </submittedName>
</protein>
<keyword evidence="3" id="KW-1185">Reference proteome</keyword>
<feature type="region of interest" description="Disordered" evidence="1">
    <location>
        <begin position="1"/>
        <end position="45"/>
    </location>
</feature>
<evidence type="ECO:0000313" key="3">
    <source>
        <dbReference type="Proteomes" id="UP000799772"/>
    </source>
</evidence>
<feature type="compositionally biased region" description="Basic and acidic residues" evidence="1">
    <location>
        <begin position="17"/>
        <end position="39"/>
    </location>
</feature>